<dbReference type="EMBL" id="JAGGKT010000001">
    <property type="protein sequence ID" value="MBP1930112.1"/>
    <property type="molecule type" value="Genomic_DNA"/>
</dbReference>
<evidence type="ECO:0000313" key="2">
    <source>
        <dbReference type="Proteomes" id="UP001519343"/>
    </source>
</evidence>
<comment type="caution">
    <text evidence="1">The sequence shown here is derived from an EMBL/GenBank/DDBJ whole genome shotgun (WGS) entry which is preliminary data.</text>
</comment>
<dbReference type="Proteomes" id="UP001519343">
    <property type="component" value="Unassembled WGS sequence"/>
</dbReference>
<keyword evidence="2" id="KW-1185">Reference proteome</keyword>
<name>A0ABS4GJ43_9BACL</name>
<accession>A0ABS4GJ43</accession>
<reference evidence="1 2" key="1">
    <citation type="submission" date="2021-03" db="EMBL/GenBank/DDBJ databases">
        <title>Genomic Encyclopedia of Type Strains, Phase IV (KMG-IV): sequencing the most valuable type-strain genomes for metagenomic binning, comparative biology and taxonomic classification.</title>
        <authorList>
            <person name="Goeker M."/>
        </authorList>
    </citation>
    <scope>NUCLEOTIDE SEQUENCE [LARGE SCALE GENOMIC DNA]</scope>
    <source>
        <strain evidence="1 2">DSM 24738</strain>
    </source>
</reference>
<proteinExistence type="predicted"/>
<sequence>MEREWTTGQEAEEKGSYQNRWGKKVDLAAGDTFPACPSTGKDTSWKLIKA</sequence>
<dbReference type="InterPro" id="IPR025549">
    <property type="entry name" value="YjzC"/>
</dbReference>
<gene>
    <name evidence="1" type="ORF">J2Z37_000099</name>
</gene>
<protein>
    <submittedName>
        <fullName evidence="1">Uncharacterized protein</fullName>
    </submittedName>
</protein>
<organism evidence="1 2">
    <name type="scientific">Ammoniphilus resinae</name>
    <dbReference type="NCBI Taxonomy" id="861532"/>
    <lineage>
        <taxon>Bacteria</taxon>
        <taxon>Bacillati</taxon>
        <taxon>Bacillota</taxon>
        <taxon>Bacilli</taxon>
        <taxon>Bacillales</taxon>
        <taxon>Paenibacillaceae</taxon>
        <taxon>Aneurinibacillus group</taxon>
        <taxon>Ammoniphilus</taxon>
    </lineage>
</organism>
<dbReference type="RefSeq" id="WP_209807841.1">
    <property type="nucleotide sequence ID" value="NZ_JAGGKT010000001.1"/>
</dbReference>
<evidence type="ECO:0000313" key="1">
    <source>
        <dbReference type="EMBL" id="MBP1930112.1"/>
    </source>
</evidence>
<dbReference type="Pfam" id="PF14168">
    <property type="entry name" value="YjzC"/>
    <property type="match status" value="1"/>
</dbReference>